<evidence type="ECO:0000256" key="10">
    <source>
        <dbReference type="PIRSR" id="PIRSR000196-2"/>
    </source>
</evidence>
<evidence type="ECO:0000313" key="13">
    <source>
        <dbReference type="Proteomes" id="UP000237752"/>
    </source>
</evidence>
<sequence length="308" mass="33805">MFRAPLLMAARSTRLRELVERSRLSRPVVARFIAGRNRDEVLRSTELMLKGGLLVSLDHLGEDTTNAAQAGQLTASYVDILDAISECGFGAQAEVSIKLSAIGLALPHGATIAMRNTGIVCAAAQRAGTTVTIDAEDHATTDAGLELVRELRVEFPWVGTVLQAYLRRTEEDCRALADAGSRVRLCKGAYREPASVAFQDKGEVSASYRRCLDVLMGGAGYPMVATHDPAMITHALLAATRNGRGVDDYELQMLYGIRVDEQRRLADAGQHVRVYLAYGDEWYGYFMRRLAERPANLRFFLRALVTPG</sequence>
<dbReference type="PANTHER" id="PTHR13914:SF0">
    <property type="entry name" value="PROLINE DEHYDROGENASE 1, MITOCHONDRIAL"/>
    <property type="match status" value="1"/>
</dbReference>
<keyword evidence="6" id="KW-0560">Oxidoreductase</keyword>
<dbReference type="Gene3D" id="3.20.20.220">
    <property type="match status" value="1"/>
</dbReference>
<keyword evidence="7" id="KW-0642">Proline metabolism</keyword>
<dbReference type="InterPro" id="IPR029041">
    <property type="entry name" value="FAD-linked_oxidoreductase-like"/>
</dbReference>
<gene>
    <name evidence="12" type="ORF">CLV47_101222</name>
</gene>
<dbReference type="GO" id="GO:0004657">
    <property type="term" value="F:proline dehydrogenase activity"/>
    <property type="evidence" value="ECO:0007669"/>
    <property type="project" value="UniProtKB-EC"/>
</dbReference>
<feature type="domain" description="Proline dehydrogenase" evidence="11">
    <location>
        <begin position="48"/>
        <end position="299"/>
    </location>
</feature>
<dbReference type="AlphaFoldDB" id="A0A2T1A6Z6"/>
<evidence type="ECO:0000256" key="4">
    <source>
        <dbReference type="ARBA" id="ARBA00022741"/>
    </source>
</evidence>
<dbReference type="PANTHER" id="PTHR13914">
    <property type="entry name" value="PROLINE OXIDASE"/>
    <property type="match status" value="1"/>
</dbReference>
<feature type="binding site" evidence="9">
    <location>
        <position position="288"/>
    </location>
    <ligand>
        <name>substrate</name>
    </ligand>
</feature>
<evidence type="ECO:0000256" key="2">
    <source>
        <dbReference type="ARBA" id="ARBA00012695"/>
    </source>
</evidence>
<dbReference type="Proteomes" id="UP000237752">
    <property type="component" value="Unassembled WGS sequence"/>
</dbReference>
<dbReference type="InterPro" id="IPR008219">
    <property type="entry name" value="PRODH_bac_arc"/>
</dbReference>
<protein>
    <recommendedName>
        <fullName evidence="2">proline dehydrogenase</fullName>
        <ecNumber evidence="2">1.5.5.2</ecNumber>
    </recommendedName>
</protein>
<keyword evidence="3" id="KW-0285">Flavoprotein</keyword>
<feature type="binding site" evidence="10">
    <location>
        <position position="163"/>
    </location>
    <ligand>
        <name>FAD</name>
        <dbReference type="ChEBI" id="CHEBI:57692"/>
    </ligand>
</feature>
<evidence type="ECO:0000256" key="1">
    <source>
        <dbReference type="ARBA" id="ARBA00004739"/>
    </source>
</evidence>
<organism evidence="12 13">
    <name type="scientific">Antricoccus suffuscus</name>
    <dbReference type="NCBI Taxonomy" id="1629062"/>
    <lineage>
        <taxon>Bacteria</taxon>
        <taxon>Bacillati</taxon>
        <taxon>Actinomycetota</taxon>
        <taxon>Actinomycetes</taxon>
        <taxon>Geodermatophilales</taxon>
        <taxon>Antricoccaceae</taxon>
        <taxon>Antricoccus</taxon>
    </lineage>
</organism>
<evidence type="ECO:0000256" key="8">
    <source>
        <dbReference type="ARBA" id="ARBA00048779"/>
    </source>
</evidence>
<name>A0A2T1A6Z6_9ACTN</name>
<feature type="binding site" evidence="9">
    <location>
        <position position="98"/>
    </location>
    <ligand>
        <name>substrate</name>
    </ligand>
</feature>
<dbReference type="OrthoDB" id="9773461at2"/>
<dbReference type="InterPro" id="IPR015659">
    <property type="entry name" value="Proline_oxidase"/>
</dbReference>
<comment type="catalytic activity">
    <reaction evidence="8">
        <text>L-proline + a quinone = (S)-1-pyrroline-5-carboxylate + a quinol + H(+)</text>
        <dbReference type="Rhea" id="RHEA:23784"/>
        <dbReference type="ChEBI" id="CHEBI:15378"/>
        <dbReference type="ChEBI" id="CHEBI:17388"/>
        <dbReference type="ChEBI" id="CHEBI:24646"/>
        <dbReference type="ChEBI" id="CHEBI:60039"/>
        <dbReference type="ChEBI" id="CHEBI:132124"/>
        <dbReference type="EC" id="1.5.5.2"/>
    </reaction>
</comment>
<feature type="binding site" evidence="10">
    <location>
        <begin position="226"/>
        <end position="227"/>
    </location>
    <ligand>
        <name>FAD</name>
        <dbReference type="ChEBI" id="CHEBI:57692"/>
    </ligand>
</feature>
<keyword evidence="5 10" id="KW-0274">FAD</keyword>
<dbReference type="GO" id="GO:0000166">
    <property type="term" value="F:nucleotide binding"/>
    <property type="evidence" value="ECO:0007669"/>
    <property type="project" value="UniProtKB-KW"/>
</dbReference>
<comment type="cofactor">
    <cofactor evidence="10">
        <name>FAD</name>
        <dbReference type="ChEBI" id="CHEBI:57692"/>
    </cofactor>
    <text evidence="10">Binds 1 FAD per subunit.</text>
</comment>
<dbReference type="EMBL" id="PVUE01000001">
    <property type="protein sequence ID" value="PRZ44098.1"/>
    <property type="molecule type" value="Genomic_DNA"/>
</dbReference>
<comment type="caution">
    <text evidence="12">The sequence shown here is derived from an EMBL/GenBank/DDBJ whole genome shotgun (WGS) entry which is preliminary data.</text>
</comment>
<feature type="binding site" evidence="10">
    <location>
        <begin position="187"/>
        <end position="189"/>
    </location>
    <ligand>
        <name>FAD</name>
        <dbReference type="ChEBI" id="CHEBI:57692"/>
    </ligand>
</feature>
<evidence type="ECO:0000256" key="3">
    <source>
        <dbReference type="ARBA" id="ARBA00022630"/>
    </source>
</evidence>
<feature type="binding site" evidence="9">
    <location>
        <position position="289"/>
    </location>
    <ligand>
        <name>substrate</name>
    </ligand>
</feature>
<keyword evidence="13" id="KW-1185">Reference proteome</keyword>
<evidence type="ECO:0000256" key="7">
    <source>
        <dbReference type="ARBA" id="ARBA00023062"/>
    </source>
</evidence>
<accession>A0A2T1A6Z6</accession>
<evidence type="ECO:0000313" key="12">
    <source>
        <dbReference type="EMBL" id="PRZ44098.1"/>
    </source>
</evidence>
<evidence type="ECO:0000256" key="6">
    <source>
        <dbReference type="ARBA" id="ARBA00023002"/>
    </source>
</evidence>
<dbReference type="SUPFAM" id="SSF51730">
    <property type="entry name" value="FAD-linked oxidoreductase"/>
    <property type="match status" value="1"/>
</dbReference>
<feature type="binding site" evidence="10">
    <location>
        <position position="201"/>
    </location>
    <ligand>
        <name>FAD</name>
        <dbReference type="ChEBI" id="CHEBI:57692"/>
    </ligand>
</feature>
<dbReference type="GO" id="GO:0010133">
    <property type="term" value="P:L-proline catabolic process to L-glutamate"/>
    <property type="evidence" value="ECO:0007669"/>
    <property type="project" value="UniProtKB-UniPathway"/>
</dbReference>
<dbReference type="Pfam" id="PF01619">
    <property type="entry name" value="Pro_dh"/>
    <property type="match status" value="1"/>
</dbReference>
<evidence type="ECO:0000259" key="11">
    <source>
        <dbReference type="Pfam" id="PF01619"/>
    </source>
</evidence>
<reference evidence="12 13" key="1">
    <citation type="submission" date="2018-03" db="EMBL/GenBank/DDBJ databases">
        <title>Genomic Encyclopedia of Archaeal and Bacterial Type Strains, Phase II (KMG-II): from individual species to whole genera.</title>
        <authorList>
            <person name="Goeker M."/>
        </authorList>
    </citation>
    <scope>NUCLEOTIDE SEQUENCE [LARGE SCALE GENOMIC DNA]</scope>
    <source>
        <strain evidence="12 13">DSM 100065</strain>
    </source>
</reference>
<proteinExistence type="predicted"/>
<evidence type="ECO:0000256" key="5">
    <source>
        <dbReference type="ARBA" id="ARBA00022827"/>
    </source>
</evidence>
<evidence type="ECO:0000256" key="9">
    <source>
        <dbReference type="PIRSR" id="PIRSR000196-1"/>
    </source>
</evidence>
<dbReference type="EC" id="1.5.5.2" evidence="2"/>
<dbReference type="UniPathway" id="UPA00261">
    <property type="reaction ID" value="UER00373"/>
</dbReference>
<dbReference type="PIRSF" id="PIRSF000196">
    <property type="entry name" value="Pro_dehydrog"/>
    <property type="match status" value="1"/>
</dbReference>
<dbReference type="RefSeq" id="WP_106347152.1">
    <property type="nucleotide sequence ID" value="NZ_PVUE01000001.1"/>
</dbReference>
<dbReference type="InterPro" id="IPR002872">
    <property type="entry name" value="Proline_DH_dom"/>
</dbReference>
<keyword evidence="4 10" id="KW-0547">Nucleotide-binding</keyword>
<comment type="pathway">
    <text evidence="1">Amino-acid degradation; L-proline degradation into L-glutamate; L-glutamate from L-proline: step 1/2.</text>
</comment>